<feature type="compositionally biased region" description="Polar residues" evidence="18">
    <location>
        <begin position="1461"/>
        <end position="1472"/>
    </location>
</feature>
<evidence type="ECO:0000256" key="15">
    <source>
        <dbReference type="ARBA" id="ARBA00039658"/>
    </source>
</evidence>
<dbReference type="SUPFAM" id="SSF53098">
    <property type="entry name" value="Ribonuclease H-like"/>
    <property type="match status" value="1"/>
</dbReference>
<dbReference type="PROSITE" id="PS50994">
    <property type="entry name" value="INTEGRASE"/>
    <property type="match status" value="1"/>
</dbReference>
<dbReference type="CDD" id="cd01647">
    <property type="entry name" value="RT_LTR"/>
    <property type="match status" value="1"/>
</dbReference>
<evidence type="ECO:0000256" key="4">
    <source>
        <dbReference type="ARBA" id="ARBA00022679"/>
    </source>
</evidence>
<dbReference type="Pfam" id="PF17921">
    <property type="entry name" value="Integrase_H2C2"/>
    <property type="match status" value="1"/>
</dbReference>
<dbReference type="EC" id="3.1.26.4" evidence="2"/>
<dbReference type="PROSITE" id="PS50878">
    <property type="entry name" value="RT_POL"/>
    <property type="match status" value="1"/>
</dbReference>
<evidence type="ECO:0000256" key="6">
    <source>
        <dbReference type="ARBA" id="ARBA00022722"/>
    </source>
</evidence>
<feature type="region of interest" description="Disordered" evidence="18">
    <location>
        <begin position="1516"/>
        <end position="1547"/>
    </location>
</feature>
<keyword evidence="3" id="KW-0645">Protease</keyword>
<dbReference type="CDD" id="cd09274">
    <property type="entry name" value="RNase_HI_RT_Ty3"/>
    <property type="match status" value="1"/>
</dbReference>
<evidence type="ECO:0000313" key="23">
    <source>
        <dbReference type="Proteomes" id="UP001558613"/>
    </source>
</evidence>
<dbReference type="InterPro" id="IPR001878">
    <property type="entry name" value="Znf_CCHC"/>
</dbReference>
<dbReference type="InterPro" id="IPR001969">
    <property type="entry name" value="Aspartic_peptidase_AS"/>
</dbReference>
<keyword evidence="17" id="KW-0175">Coiled coil</keyword>
<dbReference type="CDD" id="cd00303">
    <property type="entry name" value="retropepsin_like"/>
    <property type="match status" value="1"/>
</dbReference>
<gene>
    <name evidence="22" type="ORF">QQF64_004485</name>
</gene>
<evidence type="ECO:0000259" key="19">
    <source>
        <dbReference type="PROSITE" id="PS50158"/>
    </source>
</evidence>
<organism evidence="22 23">
    <name type="scientific">Cirrhinus molitorella</name>
    <name type="common">mud carp</name>
    <dbReference type="NCBI Taxonomy" id="172907"/>
    <lineage>
        <taxon>Eukaryota</taxon>
        <taxon>Metazoa</taxon>
        <taxon>Chordata</taxon>
        <taxon>Craniata</taxon>
        <taxon>Vertebrata</taxon>
        <taxon>Euteleostomi</taxon>
        <taxon>Actinopterygii</taxon>
        <taxon>Neopterygii</taxon>
        <taxon>Teleostei</taxon>
        <taxon>Ostariophysi</taxon>
        <taxon>Cypriniformes</taxon>
        <taxon>Cyprinidae</taxon>
        <taxon>Labeoninae</taxon>
        <taxon>Labeonini</taxon>
        <taxon>Cirrhinus</taxon>
    </lineage>
</organism>
<dbReference type="Gene3D" id="3.30.70.270">
    <property type="match status" value="2"/>
</dbReference>
<keyword evidence="4" id="KW-0808">Transferase</keyword>
<evidence type="ECO:0000256" key="8">
    <source>
        <dbReference type="ARBA" id="ARBA00022759"/>
    </source>
</evidence>
<evidence type="ECO:0000256" key="17">
    <source>
        <dbReference type="SAM" id="Coils"/>
    </source>
</evidence>
<evidence type="ECO:0000256" key="7">
    <source>
        <dbReference type="ARBA" id="ARBA00022750"/>
    </source>
</evidence>
<evidence type="ECO:0000256" key="18">
    <source>
        <dbReference type="SAM" id="MobiDB-lite"/>
    </source>
</evidence>
<protein>
    <recommendedName>
        <fullName evidence="15">Gypsy retrotransposon integrase-like protein 1</fullName>
        <ecNumber evidence="2">3.1.26.4</ecNumber>
    </recommendedName>
</protein>
<keyword evidence="5" id="KW-0548">Nucleotidyltransferase</keyword>
<dbReference type="InterPro" id="IPR048270">
    <property type="entry name" value="PNMA_C"/>
</dbReference>
<accession>A0ABR3MHN7</accession>
<feature type="coiled-coil region" evidence="17">
    <location>
        <begin position="191"/>
        <end position="218"/>
    </location>
</feature>
<proteinExistence type="inferred from homology"/>
<feature type="domain" description="CCHC-type" evidence="19">
    <location>
        <begin position="296"/>
        <end position="311"/>
    </location>
</feature>
<dbReference type="InterPro" id="IPR001584">
    <property type="entry name" value="Integrase_cat-core"/>
</dbReference>
<feature type="compositionally biased region" description="Basic and acidic residues" evidence="18">
    <location>
        <begin position="1430"/>
        <end position="1450"/>
    </location>
</feature>
<dbReference type="InterPro" id="IPR041588">
    <property type="entry name" value="Integrase_H2C2"/>
</dbReference>
<dbReference type="InterPro" id="IPR000477">
    <property type="entry name" value="RT_dom"/>
</dbReference>
<dbReference type="Gene3D" id="3.10.10.10">
    <property type="entry name" value="HIV Type 1 Reverse Transcriptase, subunit A, domain 1"/>
    <property type="match status" value="1"/>
</dbReference>
<evidence type="ECO:0000259" key="21">
    <source>
        <dbReference type="PROSITE" id="PS50994"/>
    </source>
</evidence>
<feature type="domain" description="Integrase catalytic" evidence="21">
    <location>
        <begin position="1140"/>
        <end position="1298"/>
    </location>
</feature>
<evidence type="ECO:0000256" key="1">
    <source>
        <dbReference type="ARBA" id="ARBA00010879"/>
    </source>
</evidence>
<evidence type="ECO:0000256" key="16">
    <source>
        <dbReference type="PROSITE-ProRule" id="PRU00047"/>
    </source>
</evidence>
<evidence type="ECO:0000256" key="11">
    <source>
        <dbReference type="ARBA" id="ARBA00022884"/>
    </source>
</evidence>
<evidence type="ECO:0000256" key="13">
    <source>
        <dbReference type="ARBA" id="ARBA00022918"/>
    </source>
</evidence>
<dbReference type="Gene3D" id="2.40.70.10">
    <property type="entry name" value="Acid Proteases"/>
    <property type="match status" value="1"/>
</dbReference>
<comment type="caution">
    <text evidence="22">The sequence shown here is derived from an EMBL/GenBank/DDBJ whole genome shotgun (WGS) entry which is preliminary data.</text>
</comment>
<dbReference type="Gene3D" id="3.30.420.10">
    <property type="entry name" value="Ribonuclease H-like superfamily/Ribonuclease H"/>
    <property type="match status" value="1"/>
</dbReference>
<keyword evidence="9" id="KW-0378">Hydrolase</keyword>
<comment type="similarity">
    <text evidence="1">Belongs to the beta type-B retroviral polymerase family. HERV class-II K(HML-2) pol subfamily.</text>
</comment>
<dbReference type="Proteomes" id="UP001558613">
    <property type="component" value="Unassembled WGS sequence"/>
</dbReference>
<evidence type="ECO:0000256" key="5">
    <source>
        <dbReference type="ARBA" id="ARBA00022695"/>
    </source>
</evidence>
<keyword evidence="16" id="KW-0479">Metal-binding</keyword>
<evidence type="ECO:0000256" key="14">
    <source>
        <dbReference type="ARBA" id="ARBA00023125"/>
    </source>
</evidence>
<evidence type="ECO:0000256" key="2">
    <source>
        <dbReference type="ARBA" id="ARBA00012180"/>
    </source>
</evidence>
<sequence length="1565" mass="176396">MFSGTIPTPAGEEQFEHWIEQAWLMVEESECAAKEKKRRIIESLRGPGLEIIKAVRDSKTDVTPEEYLNALEQAFGSAESGDDLYFALRLLQQEAGEKLSDFLRRLERALTKVIQRGGIPADLRDKVRLEQLLRGAVGADVMMLHLRLRERKTKPPNFLELVSEIRAEEEYEASHAKLNTRVQKASASADSDGKHKEIQTLKAEIKELKSQFATMVTAVQPLVNKPTLSSKPNVSDPRQDGDMAVLKKQVQSLQRKITCKDSHTDGVSTLSLKATTPKKSLVSPKKQYTEAEEYFCYNCGEDGHIAPRCQNTENKDKRKTELTVVSSVCGKQIPEGLIGPPSTVQLRVNGQPCSALLDSGSQVTIIFEKWYKRYLPEVPIHPVSGLAVWGLSDSSYPYIGYVVVDIEFSEKTLGSTESLSVLALICPGPMSPDQTGVIIGTNASLFTRLAQLCTVPFDMDDAVGCVRWIGPEPLTLSPRGGGCVKGIEHSIRLTDPRPFRERSRRLAPADIDDVRKHLQDLLKVGIIKESHSPYASPIVIARKKNGAVRMCIDYRTLNARTIPDQYTTPRVDDALDCLVGSQWFSVLDLRSGYYQIAMAEADKEKTAFICPLGFYQFERMPQGVTGAPATCQRLMERVVGDMNLLQVLVYLDDLIVFGKSLEEHEERLLKVLDRLEEAGLKVSIDKCCFCQNRVKYVGHIVSKEGIATDPDKIAAVTHWPQPTDLKSLRSFLGFCGYYRRFIANYSSIVRPLTELTRGYAPTMKRKNASQGKTMTYFKESEPFGDRWDDSCTTAFHQIIHCLTHAPVLAFADPSQPYILHVDASLKGLGAVLYQEYPEGLHPVAVASRKLRTAEQRYPIHQLEFLSLKWAVVDKFHDYLYGAKFTVRTDNNPLTYVLTSAKLNATGHRWLAALSTYDFSIQYRPGKNNTDADLLSRRFVDEDGDNKWKDIPASGVKSICQRVSSQVGLEDNPRYVEQLGAPPESIPAAYAYPTRLGFNSLELVSREELIKAQEEDSAVKLAITALKERKWPAKTADPEVVALKHEAGKLLMKDELLQRVTKRSNRQFFQLVLPAKFREGVLRAMHDDLGHLGIERITDLLRSRFYWPKMMVDVQEYIKNCGACITRKSPGQRAAPLHQITSSGPMDLVCIDFLTVEADSKGLTNVLIITDHFTRYAQAFLSKNQKALSVAKILVEKYFIHYGLPARIHSDQGRDFESRLIKELLNLLGIRKSRTTPYHPQGDPQPERFNRTLLAMLGTLGAEKKRNWSQQIPYLVHAYNSTRNDATGYSPYLLMFGREARLPIDICFGISPDGVNKVAHSQYITNLKNDLKHAYQLAREEADKVHQRNKRSYDKRVSCQALNSGDRVLIKNLGLKGKHKLEPRWSPVPYCVCEKLPNLPVYRVKPEAGPGRIKTLHRDQLLPIGQLVRWPPDKTGTDLGKRKKQQKEGRRSQIYAPVITNEDASSSETSSEFEYNAPTPYRSYLEGIRNKNYSSQRAAKSAGRNSDRIQDDICSEEGNVLSEEDAESSTCSSVENEEKRQCHARRKERERGKLKRLLIINSKTEK</sequence>
<dbReference type="Pfam" id="PF00665">
    <property type="entry name" value="rve"/>
    <property type="match status" value="1"/>
</dbReference>
<dbReference type="EMBL" id="JAYMGO010000012">
    <property type="protein sequence ID" value="KAL1264130.1"/>
    <property type="molecule type" value="Genomic_DNA"/>
</dbReference>
<dbReference type="PROSITE" id="PS00141">
    <property type="entry name" value="ASP_PROTEASE"/>
    <property type="match status" value="1"/>
</dbReference>
<evidence type="ECO:0000256" key="10">
    <source>
        <dbReference type="ARBA" id="ARBA00022842"/>
    </source>
</evidence>
<dbReference type="Gene3D" id="3.10.20.370">
    <property type="match status" value="1"/>
</dbReference>
<dbReference type="PROSITE" id="PS50158">
    <property type="entry name" value="ZF_CCHC"/>
    <property type="match status" value="1"/>
</dbReference>
<evidence type="ECO:0000313" key="22">
    <source>
        <dbReference type="EMBL" id="KAL1264130.1"/>
    </source>
</evidence>
<dbReference type="Pfam" id="PF17919">
    <property type="entry name" value="RT_RNaseH_2"/>
    <property type="match status" value="1"/>
</dbReference>
<dbReference type="SUPFAM" id="SSF57756">
    <property type="entry name" value="Retrovirus zinc finger-like domains"/>
    <property type="match status" value="1"/>
</dbReference>
<dbReference type="InterPro" id="IPR041577">
    <property type="entry name" value="RT_RNaseH_2"/>
</dbReference>
<dbReference type="Gene3D" id="1.10.340.70">
    <property type="match status" value="1"/>
</dbReference>
<keyword evidence="11" id="KW-0694">RNA-binding</keyword>
<dbReference type="InterPro" id="IPR050951">
    <property type="entry name" value="Retrovirus_Pol_polyprotein"/>
</dbReference>
<evidence type="ECO:0000259" key="20">
    <source>
        <dbReference type="PROSITE" id="PS50878"/>
    </source>
</evidence>
<keyword evidence="16" id="KW-0862">Zinc</keyword>
<keyword evidence="10" id="KW-0460">Magnesium</keyword>
<dbReference type="InterPro" id="IPR043128">
    <property type="entry name" value="Rev_trsase/Diguanyl_cyclase"/>
</dbReference>
<name>A0ABR3MHN7_9TELE</name>
<dbReference type="InterPro" id="IPR012337">
    <property type="entry name" value="RNaseH-like_sf"/>
</dbReference>
<keyword evidence="7" id="KW-0064">Aspartyl protease</keyword>
<dbReference type="PANTHER" id="PTHR37984">
    <property type="entry name" value="PROTEIN CBG26694"/>
    <property type="match status" value="1"/>
</dbReference>
<dbReference type="SMART" id="SM00343">
    <property type="entry name" value="ZnF_C2HC"/>
    <property type="match status" value="1"/>
</dbReference>
<keyword evidence="6" id="KW-0540">Nuclease</keyword>
<dbReference type="InterPro" id="IPR043502">
    <property type="entry name" value="DNA/RNA_pol_sf"/>
</dbReference>
<dbReference type="SUPFAM" id="SSF50630">
    <property type="entry name" value="Acid proteases"/>
    <property type="match status" value="1"/>
</dbReference>
<dbReference type="Pfam" id="PF14893">
    <property type="entry name" value="PNMA"/>
    <property type="match status" value="1"/>
</dbReference>
<dbReference type="Gene3D" id="4.10.60.10">
    <property type="entry name" value="Zinc finger, CCHC-type"/>
    <property type="match status" value="1"/>
</dbReference>
<keyword evidence="12" id="KW-0229">DNA integration</keyword>
<keyword evidence="13" id="KW-0695">RNA-directed DNA polymerase</keyword>
<keyword evidence="8" id="KW-0255">Endonuclease</keyword>
<dbReference type="PANTHER" id="PTHR37984:SF15">
    <property type="entry name" value="INTEGRASE CATALYTIC DOMAIN-CONTAINING PROTEIN"/>
    <property type="match status" value="1"/>
</dbReference>
<keyword evidence="14" id="KW-0238">DNA-binding</keyword>
<evidence type="ECO:0000256" key="9">
    <source>
        <dbReference type="ARBA" id="ARBA00022801"/>
    </source>
</evidence>
<feature type="region of interest" description="Disordered" evidence="18">
    <location>
        <begin position="1427"/>
        <end position="1474"/>
    </location>
</feature>
<keyword evidence="16" id="KW-0863">Zinc-finger</keyword>
<dbReference type="SUPFAM" id="SSF56672">
    <property type="entry name" value="DNA/RNA polymerases"/>
    <property type="match status" value="1"/>
</dbReference>
<dbReference type="InterPro" id="IPR036397">
    <property type="entry name" value="RNaseH_sf"/>
</dbReference>
<feature type="domain" description="Reverse transcriptase" evidence="20">
    <location>
        <begin position="522"/>
        <end position="701"/>
    </location>
</feature>
<keyword evidence="23" id="KW-1185">Reference proteome</keyword>
<evidence type="ECO:0000256" key="12">
    <source>
        <dbReference type="ARBA" id="ARBA00022908"/>
    </source>
</evidence>
<dbReference type="Pfam" id="PF00078">
    <property type="entry name" value="RVT_1"/>
    <property type="match status" value="1"/>
</dbReference>
<dbReference type="InterPro" id="IPR021109">
    <property type="entry name" value="Peptidase_aspartic_dom_sf"/>
</dbReference>
<feature type="compositionally biased region" description="Basic and acidic residues" evidence="18">
    <location>
        <begin position="1535"/>
        <end position="1547"/>
    </location>
</feature>
<reference evidence="22 23" key="1">
    <citation type="submission" date="2023-09" db="EMBL/GenBank/DDBJ databases">
        <authorList>
            <person name="Wang M."/>
        </authorList>
    </citation>
    <scope>NUCLEOTIDE SEQUENCE [LARGE SCALE GENOMIC DNA]</scope>
    <source>
        <strain evidence="22">GT-2023</strain>
        <tissue evidence="22">Liver</tissue>
    </source>
</reference>
<dbReference type="InterPro" id="IPR036875">
    <property type="entry name" value="Znf_CCHC_sf"/>
</dbReference>
<evidence type="ECO:0000256" key="3">
    <source>
        <dbReference type="ARBA" id="ARBA00022670"/>
    </source>
</evidence>